<feature type="transmembrane region" description="Helical" evidence="1">
    <location>
        <begin position="172"/>
        <end position="191"/>
    </location>
</feature>
<dbReference type="KEGG" id="amol:AMOL_1129"/>
<gene>
    <name evidence="2" type="ORF">AMOL_1129</name>
</gene>
<dbReference type="AlphaFoldDB" id="A0AB33GS48"/>
<keyword evidence="1" id="KW-0472">Membrane</keyword>
<organism evidence="2 3">
    <name type="scientific">Malaciobacter molluscorum LMG 25693</name>
    <dbReference type="NCBI Taxonomy" id="870501"/>
    <lineage>
        <taxon>Bacteria</taxon>
        <taxon>Pseudomonadati</taxon>
        <taxon>Campylobacterota</taxon>
        <taxon>Epsilonproteobacteria</taxon>
        <taxon>Campylobacterales</taxon>
        <taxon>Arcobacteraceae</taxon>
        <taxon>Malaciobacter</taxon>
    </lineage>
</organism>
<feature type="transmembrane region" description="Helical" evidence="1">
    <location>
        <begin position="48"/>
        <end position="70"/>
    </location>
</feature>
<keyword evidence="1" id="KW-0812">Transmembrane</keyword>
<protein>
    <submittedName>
        <fullName evidence="2">Membrane protein</fullName>
    </submittedName>
</protein>
<name>A0AB33GS48_9BACT</name>
<sequence length="201" mass="23296">MTQDTHTEQSMAIKNSMMMTTIKNFAKVFFIVDFCLIAYALIFQNYYWLLNSQVAFFSSMIISIASFFSYRKNIQNRLRNYDSSLQNDIEDRDKIDEIDDPYDLYSEDIETKEEELTASKIKQIIKEEKSKVKRNSFKNVIFSAGGYMSIYRLLGYAILILSFFILNNHNKFIPIAFLIGLGIVPIAVLLAKPILKSEVSQ</sequence>
<evidence type="ECO:0000256" key="1">
    <source>
        <dbReference type="SAM" id="Phobius"/>
    </source>
</evidence>
<dbReference type="Proteomes" id="UP000262712">
    <property type="component" value="Chromosome"/>
</dbReference>
<evidence type="ECO:0000313" key="3">
    <source>
        <dbReference type="Proteomes" id="UP000262712"/>
    </source>
</evidence>
<reference evidence="2 3" key="1">
    <citation type="submission" date="2018-08" db="EMBL/GenBank/DDBJ databases">
        <title>Complete genome of the Arcobacter molluscorum type strain LMG 25693.</title>
        <authorList>
            <person name="Miller W.G."/>
            <person name="Yee E."/>
            <person name="Bono J.L."/>
        </authorList>
    </citation>
    <scope>NUCLEOTIDE SEQUENCE [LARGE SCALE GENOMIC DNA]</scope>
    <source>
        <strain evidence="2 3">CECT 7696</strain>
    </source>
</reference>
<dbReference type="RefSeq" id="WP_228149933.1">
    <property type="nucleotide sequence ID" value="NZ_NXFY01000001.1"/>
</dbReference>
<feature type="transmembrane region" description="Helical" evidence="1">
    <location>
        <begin position="24"/>
        <end position="42"/>
    </location>
</feature>
<feature type="transmembrane region" description="Helical" evidence="1">
    <location>
        <begin position="140"/>
        <end position="166"/>
    </location>
</feature>
<accession>A0AB33GS48</accession>
<proteinExistence type="predicted"/>
<dbReference type="EMBL" id="CP032098">
    <property type="protein sequence ID" value="AXX92113.1"/>
    <property type="molecule type" value="Genomic_DNA"/>
</dbReference>
<evidence type="ECO:0000313" key="2">
    <source>
        <dbReference type="EMBL" id="AXX92113.1"/>
    </source>
</evidence>
<keyword evidence="1" id="KW-1133">Transmembrane helix</keyword>